<reference evidence="2" key="1">
    <citation type="submission" date="2024-07" db="EMBL/GenBank/DDBJ databases">
        <authorList>
            <person name="Kim Y.J."/>
            <person name="Jeong J.Y."/>
        </authorList>
    </citation>
    <scope>NUCLEOTIDE SEQUENCE</scope>
    <source>
        <strain evidence="2">GIHE-MW2</strain>
    </source>
</reference>
<evidence type="ECO:0000313" key="2">
    <source>
        <dbReference type="EMBL" id="XCM38523.1"/>
    </source>
</evidence>
<gene>
    <name evidence="2" type="ORF">ABWT76_001376</name>
</gene>
<name>A0AAU8JJS8_9CYAN</name>
<dbReference type="EMBL" id="CP159837">
    <property type="protein sequence ID" value="XCM38523.1"/>
    <property type="molecule type" value="Genomic_DNA"/>
</dbReference>
<accession>A0AAU8JJS8</accession>
<proteinExistence type="predicted"/>
<protein>
    <submittedName>
        <fullName evidence="2">Uncharacterized protein</fullName>
    </submittedName>
</protein>
<organism evidence="2">
    <name type="scientific">Planktothricoides raciborskii GIHE-MW2</name>
    <dbReference type="NCBI Taxonomy" id="2792601"/>
    <lineage>
        <taxon>Bacteria</taxon>
        <taxon>Bacillati</taxon>
        <taxon>Cyanobacteriota</taxon>
        <taxon>Cyanophyceae</taxon>
        <taxon>Oscillatoriophycideae</taxon>
        <taxon>Oscillatoriales</taxon>
        <taxon>Oscillatoriaceae</taxon>
        <taxon>Planktothricoides</taxon>
    </lineage>
</organism>
<sequence length="80" mass="8915">MSNYTINLDKEIYQTLLEVSQSQGLTPENWIAAQLYHKQAEAEPLSEKIGDLIGAIDSQAEPHHQFNPTEAGGYGRKSKN</sequence>
<evidence type="ECO:0000256" key="1">
    <source>
        <dbReference type="SAM" id="MobiDB-lite"/>
    </source>
</evidence>
<dbReference type="AlphaFoldDB" id="A0AAU8JJS8"/>
<feature type="region of interest" description="Disordered" evidence="1">
    <location>
        <begin position="56"/>
        <end position="80"/>
    </location>
</feature>
<dbReference type="RefSeq" id="WP_054466781.1">
    <property type="nucleotide sequence ID" value="NZ_CP159837.1"/>
</dbReference>